<proteinExistence type="predicted"/>
<sequence>MPTLSHKCYEMKTLVKNEGTPCKSNFGFIPHLEAMKAERKLRKPKMREEGCERRKETPVQFTILPLPCYSHTSMSLKLLALTQLIISFVRKDMFSPKILSYIIKKGWI</sequence>
<protein>
    <submittedName>
        <fullName evidence="1">Uncharacterized protein</fullName>
    </submittedName>
</protein>
<dbReference type="EMBL" id="GGEC01068029">
    <property type="protein sequence ID" value="MBX48513.1"/>
    <property type="molecule type" value="Transcribed_RNA"/>
</dbReference>
<name>A0A2P2P1J4_RHIMU</name>
<accession>A0A2P2P1J4</accession>
<dbReference type="AlphaFoldDB" id="A0A2P2P1J4"/>
<organism evidence="1">
    <name type="scientific">Rhizophora mucronata</name>
    <name type="common">Asiatic mangrove</name>
    <dbReference type="NCBI Taxonomy" id="61149"/>
    <lineage>
        <taxon>Eukaryota</taxon>
        <taxon>Viridiplantae</taxon>
        <taxon>Streptophyta</taxon>
        <taxon>Embryophyta</taxon>
        <taxon>Tracheophyta</taxon>
        <taxon>Spermatophyta</taxon>
        <taxon>Magnoliopsida</taxon>
        <taxon>eudicotyledons</taxon>
        <taxon>Gunneridae</taxon>
        <taxon>Pentapetalae</taxon>
        <taxon>rosids</taxon>
        <taxon>fabids</taxon>
        <taxon>Malpighiales</taxon>
        <taxon>Rhizophoraceae</taxon>
        <taxon>Rhizophora</taxon>
    </lineage>
</organism>
<reference evidence="1" key="1">
    <citation type="submission" date="2018-02" db="EMBL/GenBank/DDBJ databases">
        <title>Rhizophora mucronata_Transcriptome.</title>
        <authorList>
            <person name="Meera S.P."/>
            <person name="Sreeshan A."/>
            <person name="Augustine A."/>
        </authorList>
    </citation>
    <scope>NUCLEOTIDE SEQUENCE</scope>
    <source>
        <tissue evidence="1">Leaf</tissue>
    </source>
</reference>
<evidence type="ECO:0000313" key="1">
    <source>
        <dbReference type="EMBL" id="MBX48513.1"/>
    </source>
</evidence>